<accession>N2A192</accession>
<dbReference type="PATRIC" id="fig|1235802.3.peg.5541"/>
<feature type="coiled-coil region" evidence="1">
    <location>
        <begin position="321"/>
        <end position="369"/>
    </location>
</feature>
<dbReference type="HOGENOM" id="CLU_035208_1_0_9"/>
<dbReference type="EMBL" id="AQFT01000158">
    <property type="protein sequence ID" value="EMZ19780.1"/>
    <property type="molecule type" value="Genomic_DNA"/>
</dbReference>
<keyword evidence="3" id="KW-1185">Reference proteome</keyword>
<dbReference type="eggNOG" id="COG0497">
    <property type="taxonomic scope" value="Bacteria"/>
</dbReference>
<organism evidence="2 3">
    <name type="scientific">Eubacterium plexicaudatum ASF492</name>
    <dbReference type="NCBI Taxonomy" id="1235802"/>
    <lineage>
        <taxon>Bacteria</taxon>
        <taxon>Bacillati</taxon>
        <taxon>Bacillota</taxon>
        <taxon>Clostridia</taxon>
        <taxon>Eubacteriales</taxon>
        <taxon>Eubacteriaceae</taxon>
        <taxon>Eubacterium</taxon>
    </lineage>
</organism>
<name>N2A192_9FIRM</name>
<dbReference type="OrthoDB" id="9784297at2"/>
<evidence type="ECO:0000313" key="2">
    <source>
        <dbReference type="EMBL" id="EMZ19780.1"/>
    </source>
</evidence>
<keyword evidence="1" id="KW-0175">Coiled coil</keyword>
<comment type="caution">
    <text evidence="2">The sequence shown here is derived from an EMBL/GenBank/DDBJ whole genome shotgun (WGS) entry which is preliminary data.</text>
</comment>
<dbReference type="Proteomes" id="UP000012589">
    <property type="component" value="Unassembled WGS sequence"/>
</dbReference>
<dbReference type="STRING" id="1235802.C823_05254"/>
<evidence type="ECO:0008006" key="4">
    <source>
        <dbReference type="Google" id="ProtNLM"/>
    </source>
</evidence>
<protein>
    <recommendedName>
        <fullName evidence="4">Rad50/SbcC-type AAA domain-containing protein</fullName>
    </recommendedName>
</protein>
<dbReference type="InterPro" id="IPR027417">
    <property type="entry name" value="P-loop_NTPase"/>
</dbReference>
<feature type="coiled-coil region" evidence="1">
    <location>
        <begin position="182"/>
        <end position="216"/>
    </location>
</feature>
<dbReference type="Gene3D" id="3.40.50.300">
    <property type="entry name" value="P-loop containing nucleotide triphosphate hydrolases"/>
    <property type="match status" value="1"/>
</dbReference>
<reference evidence="2 3" key="1">
    <citation type="journal article" date="2014" name="Genome Announc.">
        <title>Draft genome sequences of the altered schaedler flora, a defined bacterial community from gnotobiotic mice.</title>
        <authorList>
            <person name="Wannemuehler M.J."/>
            <person name="Overstreet A.M."/>
            <person name="Ward D.V."/>
            <person name="Phillips G.J."/>
        </authorList>
    </citation>
    <scope>NUCLEOTIDE SEQUENCE [LARGE SCALE GENOMIC DNA]</scope>
    <source>
        <strain evidence="2 3">ASF492</strain>
    </source>
</reference>
<proteinExistence type="predicted"/>
<dbReference type="AlphaFoldDB" id="N2A192"/>
<evidence type="ECO:0000313" key="3">
    <source>
        <dbReference type="Proteomes" id="UP000012589"/>
    </source>
</evidence>
<sequence>MREMYFDNILIADIVEKTAHFHGFEKGFNVVTSQDNHVGKSSLLKSLYYTMGAEVDFDNVWNKNTKLYVVEFYIDEIKFRVARWQKAFALFRGTELILTTKSVSRDLAKEYEKIFSFSVYMANKKTNKIELAPPAFTFMPYYIDQDRGWSGLYESFSNIDQYKKPDRIKSLYYHLGIYTRSTVELMAQKDALKDKIEQLKAEEEKIRITIDSLYAEIQNLVPADSIEELERNLMIPKERIAFLVSRIGETRNKIQSLETALYQHEHQLEVIQEYRKIKDGVNILEDRENIRTCPKCGYSFDEEIYSIVRSNYNLQNEDYMYKQIEQIISSIASELEKYKENYVGLMDELKQQEQAYDEKQDSYEVYLRQRGLQDSVKHFTEQLGGNVYEQEKHGKEIKDIDKELRKLPNKKEVEENYIENVRLNIIKLDAWNSAYEGNIKLLKPIKAQGTLENKIILAQMIGLFQTMQYFHTNTILFPLVVDSPRAKEASHTSSKDILKLIFEMDNLPQVVLATMDYEDFEKEMKRRAKVTVLTEKRKLLNSDVYNKYQILIEDLKELLDSL</sequence>
<evidence type="ECO:0000256" key="1">
    <source>
        <dbReference type="SAM" id="Coils"/>
    </source>
</evidence>
<gene>
    <name evidence="2" type="ORF">C823_05254</name>
</gene>